<evidence type="ECO:0000313" key="3">
    <source>
        <dbReference type="Proteomes" id="UP000177169"/>
    </source>
</evidence>
<dbReference type="GO" id="GO:0004622">
    <property type="term" value="F:phosphatidylcholine lysophospholipase activity"/>
    <property type="evidence" value="ECO:0007669"/>
    <property type="project" value="TreeGrafter"/>
</dbReference>
<dbReference type="InterPro" id="IPR013830">
    <property type="entry name" value="SGNH_hydro"/>
</dbReference>
<name>A0A1F7YXI7_9BACT</name>
<dbReference type="SUPFAM" id="SSF52266">
    <property type="entry name" value="SGNH hydrolase"/>
    <property type="match status" value="1"/>
</dbReference>
<feature type="domain" description="SGNH hydrolase-type esterase" evidence="1">
    <location>
        <begin position="7"/>
        <end position="199"/>
    </location>
</feature>
<accession>A0A1F7YXI7</accession>
<gene>
    <name evidence="2" type="ORF">A3D01_02875</name>
</gene>
<dbReference type="InterPro" id="IPR036514">
    <property type="entry name" value="SGNH_hydro_sf"/>
</dbReference>
<dbReference type="AlphaFoldDB" id="A0A1F7YXI7"/>
<proteinExistence type="predicted"/>
<dbReference type="PANTHER" id="PTHR30383">
    <property type="entry name" value="THIOESTERASE 1/PROTEASE 1/LYSOPHOSPHOLIPASE L1"/>
    <property type="match status" value="1"/>
</dbReference>
<dbReference type="Pfam" id="PF13472">
    <property type="entry name" value="Lipase_GDSL_2"/>
    <property type="match status" value="1"/>
</dbReference>
<dbReference type="Gene3D" id="3.40.50.1110">
    <property type="entry name" value="SGNH hydrolase"/>
    <property type="match status" value="1"/>
</dbReference>
<evidence type="ECO:0000313" key="2">
    <source>
        <dbReference type="EMBL" id="OGM32042.1"/>
    </source>
</evidence>
<organism evidence="2 3">
    <name type="scientific">Candidatus Woesebacteria bacterium RIFCSPHIGHO2_02_FULL_39_13</name>
    <dbReference type="NCBI Taxonomy" id="1802505"/>
    <lineage>
        <taxon>Bacteria</taxon>
        <taxon>Candidatus Woeseibacteriota</taxon>
    </lineage>
</organism>
<dbReference type="InterPro" id="IPR051532">
    <property type="entry name" value="Ester_Hydrolysis_Enzymes"/>
</dbReference>
<sequence length="212" mass="24030">MIQIFILGSSSVYGVGGKSGWADPLKQVFHDKMYRENGVGEKYEVYNFGKSGATIDFVRQTFPQQLQNYRRGGKIITIFNVGGNNAKAEGKPDNFVSTIEEYTEEMSELLDMLKAKSNYLIAVGGGFYDEAKTNPKPNPLTGGQSFFTNKRKQEFQDRFKKLCEERGITFVDVGVDGEEWKEKYLYEDGLHPNQKGHELICKNVLVEVEKLL</sequence>
<dbReference type="STRING" id="1802505.A3D01_02875"/>
<evidence type="ECO:0000259" key="1">
    <source>
        <dbReference type="Pfam" id="PF13472"/>
    </source>
</evidence>
<dbReference type="EMBL" id="MGGR01000036">
    <property type="protein sequence ID" value="OGM32042.1"/>
    <property type="molecule type" value="Genomic_DNA"/>
</dbReference>
<dbReference type="PANTHER" id="PTHR30383:SF5">
    <property type="entry name" value="SGNH HYDROLASE-TYPE ESTERASE DOMAIN-CONTAINING PROTEIN"/>
    <property type="match status" value="1"/>
</dbReference>
<dbReference type="Proteomes" id="UP000177169">
    <property type="component" value="Unassembled WGS sequence"/>
</dbReference>
<comment type="caution">
    <text evidence="2">The sequence shown here is derived from an EMBL/GenBank/DDBJ whole genome shotgun (WGS) entry which is preliminary data.</text>
</comment>
<reference evidence="2 3" key="1">
    <citation type="journal article" date="2016" name="Nat. Commun.">
        <title>Thousands of microbial genomes shed light on interconnected biogeochemical processes in an aquifer system.</title>
        <authorList>
            <person name="Anantharaman K."/>
            <person name="Brown C.T."/>
            <person name="Hug L.A."/>
            <person name="Sharon I."/>
            <person name="Castelle C.J."/>
            <person name="Probst A.J."/>
            <person name="Thomas B.C."/>
            <person name="Singh A."/>
            <person name="Wilkins M.J."/>
            <person name="Karaoz U."/>
            <person name="Brodie E.L."/>
            <person name="Williams K.H."/>
            <person name="Hubbard S.S."/>
            <person name="Banfield J.F."/>
        </authorList>
    </citation>
    <scope>NUCLEOTIDE SEQUENCE [LARGE SCALE GENOMIC DNA]</scope>
</reference>
<protein>
    <recommendedName>
        <fullName evidence="1">SGNH hydrolase-type esterase domain-containing protein</fullName>
    </recommendedName>
</protein>